<dbReference type="OrthoDB" id="6056922at2759"/>
<name>A0A8B6BXB0_MYTGA</name>
<feature type="transmembrane region" description="Helical" evidence="5">
    <location>
        <begin position="743"/>
        <end position="761"/>
    </location>
</feature>
<dbReference type="InterPro" id="IPR000832">
    <property type="entry name" value="GPCR_2_secretin-like"/>
</dbReference>
<dbReference type="PROSITE" id="PS50261">
    <property type="entry name" value="G_PROTEIN_RECEP_F2_4"/>
    <property type="match status" value="1"/>
</dbReference>
<dbReference type="Pfam" id="PF00002">
    <property type="entry name" value="7tm_2"/>
    <property type="match status" value="1"/>
</dbReference>
<feature type="domain" description="G-protein coupled receptors family 2 profile 2" evidence="7">
    <location>
        <begin position="674"/>
        <end position="923"/>
    </location>
</feature>
<dbReference type="GO" id="GO:0016020">
    <property type="term" value="C:membrane"/>
    <property type="evidence" value="ECO:0007669"/>
    <property type="project" value="UniProtKB-SubCell"/>
</dbReference>
<feature type="chain" id="PRO_5032526087" description="G-protein coupled receptors family 2 profile 2 domain-containing protein" evidence="6">
    <location>
        <begin position="19"/>
        <end position="951"/>
    </location>
</feature>
<gene>
    <name evidence="8" type="ORF">MGAL_10B062639</name>
</gene>
<keyword evidence="2 5" id="KW-0812">Transmembrane</keyword>
<evidence type="ECO:0000256" key="3">
    <source>
        <dbReference type="ARBA" id="ARBA00022989"/>
    </source>
</evidence>
<keyword evidence="6" id="KW-0732">Signal</keyword>
<evidence type="ECO:0000256" key="2">
    <source>
        <dbReference type="ARBA" id="ARBA00022692"/>
    </source>
</evidence>
<sequence>MEFITVVITVLLLQLVNIKTVEIPSQNISNQVSNAVDKNVPIDTTPDYIISSASQSYKENSSLRALATSFSNSTESPDTTFVTCAQRRKDDFDLGGINDLTPTNGEAKEQTTSCVGDSISSPFLDHKCKYWDCHATTCYCDVNCLHLKDCCANAFRSVFGLNEITEIYDVLSDIDNFFQRSRITLSKEVHLLKDYASCYTIMLSSNQQFSLLVVDQCPQSFKGLAIVEANCRLINDSDIRKVYVSQTFGDHVVYRNVFCAICHGIPMNQLTIWNAKLHCLNGVNVTSPLPNIQASCWLKFDIPKMSKEPRRCYPLLTTTAECLPEVFNRERKTIELLCSCYYDPVKYDRVSYKNSNCLPCNGANNITEDNCITYTDTTPEGSLLPGFDLLFSITEKGITWNGQEINFQCGDNMVYDIYSQVCRNLDCTKGFIPINGECVQFDLPNYFNDSLHFPRENNKLLNYLYRFEIFLVPGKQQTTEIKEIIIKWVNTHCEQLSKVISGYDFDIMAQSTINITSSVELSQNIACLKEISKNIPYINSTNIKNYENRSSLSCLENTTKLSNNFNIMSLYPGAAIAYVNKNDSIDLYYSRFEMTFSQGHGQIVHLSYCTPVDDRLNCSKVTTYNTSEYTFNNNTLTVYGKAIDAKDFLIDKNDKLHLCVVKPTDSSQTTKYILEIITYVCSSISVIALIVLIIFHFALPRLLNLHGKNLVCLSMSLLTALLLYLTCRFLPSSVQIVLAVFHHMTWLSAFAWMSVISYDIARKFFIKTMMKGSGNDNRRFRLHCLFGWGIPSIIVAICSVMGFGVQGEMIDYNGNGFCWINNKTALLYALFVPVCCSFAFSFTCFSIALYGIESSRRSVIAITKRSDNRNMCLIYTKLTVILGGTWILVFMTSNMDFLALTYISTILNGLQGLFVCIISLCNQRTFKEVRRANTKSKSGNNTSMHLTFSTI</sequence>
<proteinExistence type="predicted"/>
<evidence type="ECO:0000259" key="7">
    <source>
        <dbReference type="PROSITE" id="PS50261"/>
    </source>
</evidence>
<dbReference type="Proteomes" id="UP000596742">
    <property type="component" value="Unassembled WGS sequence"/>
</dbReference>
<dbReference type="InterPro" id="IPR053231">
    <property type="entry name" value="GPCR_LN-TM7"/>
</dbReference>
<evidence type="ECO:0000313" key="9">
    <source>
        <dbReference type="Proteomes" id="UP000596742"/>
    </source>
</evidence>
<dbReference type="PANTHER" id="PTHR45902">
    <property type="entry name" value="LATROPHILIN RECEPTOR-LIKE PROTEIN A"/>
    <property type="match status" value="1"/>
</dbReference>
<dbReference type="EMBL" id="UYJE01000857">
    <property type="protein sequence ID" value="VDH97113.1"/>
    <property type="molecule type" value="Genomic_DNA"/>
</dbReference>
<feature type="transmembrane region" description="Helical" evidence="5">
    <location>
        <begin position="676"/>
        <end position="698"/>
    </location>
</feature>
<dbReference type="CDD" id="cd15039">
    <property type="entry name" value="7tmB3_Methuselah-like"/>
    <property type="match status" value="1"/>
</dbReference>
<feature type="transmembrane region" description="Helical" evidence="5">
    <location>
        <begin position="825"/>
        <end position="852"/>
    </location>
</feature>
<feature type="transmembrane region" description="Helical" evidence="5">
    <location>
        <begin position="782"/>
        <end position="805"/>
    </location>
</feature>
<dbReference type="AlphaFoldDB" id="A0A8B6BXB0"/>
<keyword evidence="3 5" id="KW-1133">Transmembrane helix</keyword>
<comment type="caution">
    <text evidence="8">The sequence shown here is derived from an EMBL/GenBank/DDBJ whole genome shotgun (WGS) entry which is preliminary data.</text>
</comment>
<dbReference type="Gene3D" id="1.20.1070.10">
    <property type="entry name" value="Rhodopsin 7-helix transmembrane proteins"/>
    <property type="match status" value="1"/>
</dbReference>
<dbReference type="InterPro" id="IPR017981">
    <property type="entry name" value="GPCR_2-like_7TM"/>
</dbReference>
<feature type="transmembrane region" description="Helical" evidence="5">
    <location>
        <begin position="872"/>
        <end position="891"/>
    </location>
</feature>
<feature type="signal peptide" evidence="6">
    <location>
        <begin position="1"/>
        <end position="18"/>
    </location>
</feature>
<comment type="subcellular location">
    <subcellularLocation>
        <location evidence="1">Membrane</location>
        <topology evidence="1">Multi-pass membrane protein</topology>
    </subcellularLocation>
</comment>
<evidence type="ECO:0000256" key="4">
    <source>
        <dbReference type="ARBA" id="ARBA00023136"/>
    </source>
</evidence>
<evidence type="ECO:0000313" key="8">
    <source>
        <dbReference type="EMBL" id="VDH97113.1"/>
    </source>
</evidence>
<keyword evidence="4 5" id="KW-0472">Membrane</keyword>
<evidence type="ECO:0000256" key="5">
    <source>
        <dbReference type="SAM" id="Phobius"/>
    </source>
</evidence>
<evidence type="ECO:0000256" key="1">
    <source>
        <dbReference type="ARBA" id="ARBA00004141"/>
    </source>
</evidence>
<protein>
    <recommendedName>
        <fullName evidence="7">G-protein coupled receptors family 2 profile 2 domain-containing protein</fullName>
    </recommendedName>
</protein>
<reference evidence="8" key="1">
    <citation type="submission" date="2018-11" db="EMBL/GenBank/DDBJ databases">
        <authorList>
            <person name="Alioto T."/>
            <person name="Alioto T."/>
        </authorList>
    </citation>
    <scope>NUCLEOTIDE SEQUENCE</scope>
</reference>
<dbReference type="GO" id="GO:0004930">
    <property type="term" value="F:G protein-coupled receptor activity"/>
    <property type="evidence" value="ECO:0007669"/>
    <property type="project" value="InterPro"/>
</dbReference>
<feature type="transmembrane region" description="Helical" evidence="5">
    <location>
        <begin position="897"/>
        <end position="921"/>
    </location>
</feature>
<feature type="transmembrane region" description="Helical" evidence="5">
    <location>
        <begin position="710"/>
        <end position="731"/>
    </location>
</feature>
<dbReference type="GO" id="GO:0007166">
    <property type="term" value="P:cell surface receptor signaling pathway"/>
    <property type="evidence" value="ECO:0007669"/>
    <property type="project" value="InterPro"/>
</dbReference>
<keyword evidence="9" id="KW-1185">Reference proteome</keyword>
<dbReference type="PANTHER" id="PTHR45902:SF1">
    <property type="entry name" value="LATROPHILIN RECEPTOR-LIKE PROTEIN A"/>
    <property type="match status" value="1"/>
</dbReference>
<organism evidence="8 9">
    <name type="scientific">Mytilus galloprovincialis</name>
    <name type="common">Mediterranean mussel</name>
    <dbReference type="NCBI Taxonomy" id="29158"/>
    <lineage>
        <taxon>Eukaryota</taxon>
        <taxon>Metazoa</taxon>
        <taxon>Spiralia</taxon>
        <taxon>Lophotrochozoa</taxon>
        <taxon>Mollusca</taxon>
        <taxon>Bivalvia</taxon>
        <taxon>Autobranchia</taxon>
        <taxon>Pteriomorphia</taxon>
        <taxon>Mytilida</taxon>
        <taxon>Mytiloidea</taxon>
        <taxon>Mytilidae</taxon>
        <taxon>Mytilinae</taxon>
        <taxon>Mytilus</taxon>
    </lineage>
</organism>
<evidence type="ECO:0000256" key="6">
    <source>
        <dbReference type="SAM" id="SignalP"/>
    </source>
</evidence>
<accession>A0A8B6BXB0</accession>